<dbReference type="SUPFAM" id="SSF101898">
    <property type="entry name" value="NHL repeat"/>
    <property type="match status" value="1"/>
</dbReference>
<accession>A0A5E4N502</accession>
<dbReference type="InterPro" id="IPR011042">
    <property type="entry name" value="6-blade_b-propeller_TolB-like"/>
</dbReference>
<sequence length="488" mass="55867">MKVHGIAEEMAMDSRQGDAKRAKTRVAWDNAEEKKAPHYANGCIKMARLAFAILVLGCCTCAVWSINDRLQEVFSWSQLDFVFPDQETREAAIASGEYIQANNMPLGLEVWRDKLFLTVPRWKAGVVSTLNYVTLGAGTEKNRSPLLVPYPNYEMNQLPSRRNSYNRIINTVRVDVDECNRLWVIDMASANGTSYSEPQLYVIDLITDQVIRQFTVTENLRRMDGTTWFTGLIVDSNPKSCNRAYAYVADIGWGLLVYSFRDNKAWRMEHPYFYFDPLATVFNIGGVRMEWLDGVFGLALSEQHQDGYRTLYFHSLASTRMFSVNTRLLQTNSSVSETFDDYQRCGYRLASMQAASMAMDLSTGAIFYALVNQDAVGCWNPRRYQKHSMNTTAVIAQDPVRLEFPSDIKVDSSSNLWVISDRMPRFRFRIHDLNLTEVNYRVFKVPIKTAIRGTVCELQEFDDVLFERNLVNESSVPSDTFKTRSDTL</sequence>
<dbReference type="GO" id="GO:0005576">
    <property type="term" value="C:extracellular region"/>
    <property type="evidence" value="ECO:0007669"/>
    <property type="project" value="UniProtKB-SubCell"/>
</dbReference>
<keyword evidence="4" id="KW-0472">Membrane</keyword>
<comment type="subcellular location">
    <subcellularLocation>
        <location evidence="1">Secreted</location>
    </subcellularLocation>
</comment>
<dbReference type="EMBL" id="CABPRJ010001504">
    <property type="protein sequence ID" value="VVC38829.1"/>
    <property type="molecule type" value="Genomic_DNA"/>
</dbReference>
<dbReference type="PANTHER" id="PTHR10009">
    <property type="entry name" value="PROTEIN YELLOW-RELATED"/>
    <property type="match status" value="1"/>
</dbReference>
<evidence type="ECO:0000313" key="6">
    <source>
        <dbReference type="Proteomes" id="UP000325440"/>
    </source>
</evidence>
<feature type="transmembrane region" description="Helical" evidence="4">
    <location>
        <begin position="49"/>
        <end position="66"/>
    </location>
</feature>
<protein>
    <submittedName>
        <fullName evidence="5">Six-bladed beta-propeller, TolB-like,Major royal jelly protein/protein yellow</fullName>
    </submittedName>
</protein>
<keyword evidence="3" id="KW-0964">Secreted</keyword>
<dbReference type="PANTHER" id="PTHR10009:SF18">
    <property type="entry name" value="PROTEIN YELLOW-LIKE PROTEIN"/>
    <property type="match status" value="1"/>
</dbReference>
<dbReference type="InterPro" id="IPR017996">
    <property type="entry name" value="MRJP/yellow-related"/>
</dbReference>
<dbReference type="PRINTS" id="PR01366">
    <property type="entry name" value="ROYALJELLY"/>
</dbReference>
<keyword evidence="4" id="KW-0812">Transmembrane</keyword>
<evidence type="ECO:0000313" key="5">
    <source>
        <dbReference type="EMBL" id="VVC38829.1"/>
    </source>
</evidence>
<gene>
    <name evidence="5" type="ORF">CINCED_3A017841</name>
</gene>
<reference evidence="5 6" key="1">
    <citation type="submission" date="2019-08" db="EMBL/GenBank/DDBJ databases">
        <authorList>
            <person name="Alioto T."/>
            <person name="Alioto T."/>
            <person name="Gomez Garrido J."/>
        </authorList>
    </citation>
    <scope>NUCLEOTIDE SEQUENCE [LARGE SCALE GENOMIC DNA]</scope>
</reference>
<proteinExistence type="inferred from homology"/>
<dbReference type="AlphaFoldDB" id="A0A5E4N502"/>
<name>A0A5E4N502_9HEMI</name>
<evidence type="ECO:0000256" key="4">
    <source>
        <dbReference type="SAM" id="Phobius"/>
    </source>
</evidence>
<evidence type="ECO:0000256" key="2">
    <source>
        <dbReference type="ARBA" id="ARBA00009127"/>
    </source>
</evidence>
<dbReference type="Pfam" id="PF03022">
    <property type="entry name" value="MRJP"/>
    <property type="match status" value="1"/>
</dbReference>
<comment type="similarity">
    <text evidence="2">Belongs to the major royal jelly protein family.</text>
</comment>
<evidence type="ECO:0000256" key="3">
    <source>
        <dbReference type="ARBA" id="ARBA00022525"/>
    </source>
</evidence>
<dbReference type="OrthoDB" id="7776143at2759"/>
<dbReference type="Gene3D" id="2.120.10.30">
    <property type="entry name" value="TolB, C-terminal domain"/>
    <property type="match status" value="1"/>
</dbReference>
<dbReference type="Proteomes" id="UP000325440">
    <property type="component" value="Unassembled WGS sequence"/>
</dbReference>
<organism evidence="5 6">
    <name type="scientific">Cinara cedri</name>
    <dbReference type="NCBI Taxonomy" id="506608"/>
    <lineage>
        <taxon>Eukaryota</taxon>
        <taxon>Metazoa</taxon>
        <taxon>Ecdysozoa</taxon>
        <taxon>Arthropoda</taxon>
        <taxon>Hexapoda</taxon>
        <taxon>Insecta</taxon>
        <taxon>Pterygota</taxon>
        <taxon>Neoptera</taxon>
        <taxon>Paraneoptera</taxon>
        <taxon>Hemiptera</taxon>
        <taxon>Sternorrhyncha</taxon>
        <taxon>Aphidomorpha</taxon>
        <taxon>Aphidoidea</taxon>
        <taxon>Aphididae</taxon>
        <taxon>Lachninae</taxon>
        <taxon>Cinara</taxon>
    </lineage>
</organism>
<keyword evidence="6" id="KW-1185">Reference proteome</keyword>
<evidence type="ECO:0000256" key="1">
    <source>
        <dbReference type="ARBA" id="ARBA00004613"/>
    </source>
</evidence>
<keyword evidence="4" id="KW-1133">Transmembrane helix</keyword>